<dbReference type="VEuPathDB" id="ToxoDB:CSUI_006333"/>
<accession>A0A2C6KUU6</accession>
<proteinExistence type="predicted"/>
<dbReference type="GeneID" id="94429707"/>
<protein>
    <submittedName>
        <fullName evidence="2">Ppg3</fullName>
    </submittedName>
</protein>
<feature type="region of interest" description="Disordered" evidence="1">
    <location>
        <begin position="159"/>
        <end position="210"/>
    </location>
</feature>
<sequence length="942" mass="99204">MSRQKYTFVTLSSSVPVPGVAASLRSPCYGPCQDRSDSLSLSEAPTRSAVDTVGSTSCVSATTSQVNGARAGGGHGEVEHCVGGHSSRDPIRSEDSRVASQAVGTITQTATRGDKAPVGPCEALRTVSPFPTVQKKFGELLPFSGTSLSGEADKTLASLHSSEPLTRPRQSIDTAAEAPGSGTQGARLPVPACLDGDGDERKSAGLLPGNDLGSSGKGILAACSPKEKLCGSQGVSFCEGDSSSSVSKREGVSFSFSLQNRSSLSSGNVSEVRLVGPQRTVYSSSLRVPSLALPSSFEDAPLPAVAREDAAAMLRDFATLLQRLERLGSHHRQLQQSIQIRSCSVSSSSPQLSAVSRAELVEARRQLKQHAVVCASVSARLGRLFSEDHEMISAHGTNSAAARTTQGNGEENKKNNGMSMLVQGHDSRTEEEKSSLRLGDSKRTDEATGRGSDEGGAAANQRRRLLLSKLRQDFLRLQQHHERLMLLFDSHAFSLHLEEPSEHCLVRSSGPRQEEGSGPNLLVKKERGQTPGLLALIDFGHFAQHESGVTDNSGPRADRSDCSRATLCGVASGPGIAEAGLVTCSKDDSKGHPQRFDEHTSCNRSCSGERRQCLQPTCVAPPTSASSSSSSSSVRSPSCSGAGGLAEPRFLPLPAPEELPSSPLASSFCSFWRPTCLQEVDEGLEEAQRREQLQQLRQLEQCVNVLHELHLQVASDVAAAEEPLLAAADEGESACVEIAQANRELISASMRRSRWWGVQGGGAAAAAGAIVGVVAGGPIGLAAGAVVGAFLGASSGTALKREHRRKLTGLKKEIEGRRRGRRERREGGDGRAGVTFGPGDSQTGVLLEDVSDTFCHSEGPFNQHTSSQSCLCPPEVSSSCPTGTLSSAPGLRSPPVLSSCRSHPRLSGSHSGAQFSSSRFRVVVYDGSWTAPVSRRMLALSV</sequence>
<organism evidence="2 3">
    <name type="scientific">Cystoisospora suis</name>
    <dbReference type="NCBI Taxonomy" id="483139"/>
    <lineage>
        <taxon>Eukaryota</taxon>
        <taxon>Sar</taxon>
        <taxon>Alveolata</taxon>
        <taxon>Apicomplexa</taxon>
        <taxon>Conoidasida</taxon>
        <taxon>Coccidia</taxon>
        <taxon>Eucoccidiorida</taxon>
        <taxon>Eimeriorina</taxon>
        <taxon>Sarcocystidae</taxon>
        <taxon>Cystoisospora</taxon>
    </lineage>
</organism>
<evidence type="ECO:0000313" key="3">
    <source>
        <dbReference type="Proteomes" id="UP000221165"/>
    </source>
</evidence>
<evidence type="ECO:0000313" key="2">
    <source>
        <dbReference type="EMBL" id="PHJ19836.1"/>
    </source>
</evidence>
<feature type="compositionally biased region" description="Basic and acidic residues" evidence="1">
    <location>
        <begin position="812"/>
        <end position="829"/>
    </location>
</feature>
<evidence type="ECO:0000256" key="1">
    <source>
        <dbReference type="SAM" id="MobiDB-lite"/>
    </source>
</evidence>
<dbReference type="AlphaFoldDB" id="A0A2C6KUU6"/>
<dbReference type="RefSeq" id="XP_067921529.1">
    <property type="nucleotide sequence ID" value="XM_068066496.1"/>
</dbReference>
<reference evidence="2 3" key="1">
    <citation type="journal article" date="2017" name="Int. J. Parasitol.">
        <title>The genome of the protozoan parasite Cystoisospora suis and a reverse vaccinology approach to identify vaccine candidates.</title>
        <authorList>
            <person name="Palmieri N."/>
            <person name="Shrestha A."/>
            <person name="Ruttkowski B."/>
            <person name="Beck T."/>
            <person name="Vogl C."/>
            <person name="Tomley F."/>
            <person name="Blake D.P."/>
            <person name="Joachim A."/>
        </authorList>
    </citation>
    <scope>NUCLEOTIDE SEQUENCE [LARGE SCALE GENOMIC DNA]</scope>
    <source>
        <strain evidence="2 3">Wien I</strain>
    </source>
</reference>
<feature type="region of interest" description="Disordered" evidence="1">
    <location>
        <begin position="882"/>
        <end position="911"/>
    </location>
</feature>
<dbReference type="OrthoDB" id="10411284at2759"/>
<comment type="caution">
    <text evidence="2">The sequence shown here is derived from an EMBL/GenBank/DDBJ whole genome shotgun (WGS) entry which is preliminary data.</text>
</comment>
<dbReference type="EMBL" id="MIGC01003182">
    <property type="protein sequence ID" value="PHJ19836.1"/>
    <property type="molecule type" value="Genomic_DNA"/>
</dbReference>
<keyword evidence="3" id="KW-1185">Reference proteome</keyword>
<name>A0A2C6KUU6_9APIC</name>
<feature type="region of interest" description="Disordered" evidence="1">
    <location>
        <begin position="395"/>
        <end position="460"/>
    </location>
</feature>
<feature type="compositionally biased region" description="Polar residues" evidence="1">
    <location>
        <begin position="395"/>
        <end position="406"/>
    </location>
</feature>
<feature type="compositionally biased region" description="Basic and acidic residues" evidence="1">
    <location>
        <begin position="425"/>
        <end position="453"/>
    </location>
</feature>
<feature type="compositionally biased region" description="Polar residues" evidence="1">
    <location>
        <begin position="159"/>
        <end position="173"/>
    </location>
</feature>
<gene>
    <name evidence="2" type="ORF">CSUI_006333</name>
</gene>
<feature type="region of interest" description="Disordered" evidence="1">
    <location>
        <begin position="812"/>
        <end position="838"/>
    </location>
</feature>
<dbReference type="Proteomes" id="UP000221165">
    <property type="component" value="Unassembled WGS sequence"/>
</dbReference>